<accession>A0A6P9ET03</accession>
<dbReference type="Proteomes" id="UP000235220">
    <property type="component" value="Chromosome 1"/>
</dbReference>
<dbReference type="InterPro" id="IPR045026">
    <property type="entry name" value="LIMYB"/>
</dbReference>
<keyword evidence="3" id="KW-1185">Reference proteome</keyword>
<dbReference type="RefSeq" id="XP_035545727.1">
    <property type="nucleotide sequence ID" value="XM_035689834.1"/>
</dbReference>
<reference evidence="4" key="1">
    <citation type="submission" date="2025-08" db="UniProtKB">
        <authorList>
            <consortium name="RefSeq"/>
        </authorList>
    </citation>
    <scope>IDENTIFICATION</scope>
    <source>
        <tissue evidence="4">Leaves</tissue>
    </source>
</reference>
<feature type="region of interest" description="Disordered" evidence="1">
    <location>
        <begin position="142"/>
        <end position="213"/>
    </location>
</feature>
<dbReference type="AlphaFoldDB" id="A0A6P9ET03"/>
<feature type="domain" description="Myb/SANT-like" evidence="2">
    <location>
        <begin position="15"/>
        <end position="107"/>
    </location>
</feature>
<dbReference type="PANTHER" id="PTHR47584">
    <property type="match status" value="1"/>
</dbReference>
<proteinExistence type="predicted"/>
<dbReference type="OrthoDB" id="686198at2759"/>
<name>A0A6P9ET03_JUGRE</name>
<feature type="compositionally biased region" description="Polar residues" evidence="1">
    <location>
        <begin position="172"/>
        <end position="196"/>
    </location>
</feature>
<evidence type="ECO:0000256" key="1">
    <source>
        <dbReference type="SAM" id="MobiDB-lite"/>
    </source>
</evidence>
<evidence type="ECO:0000259" key="2">
    <source>
        <dbReference type="Pfam" id="PF12776"/>
    </source>
</evidence>
<protein>
    <submittedName>
        <fullName evidence="4">Uncharacterized protein LOC118348320</fullName>
    </submittedName>
</protein>
<evidence type="ECO:0000313" key="3">
    <source>
        <dbReference type="Proteomes" id="UP000235220"/>
    </source>
</evidence>
<dbReference type="GeneID" id="118348320"/>
<sequence>MDPDTDIPHVDPMIWADGMEDVFIDMMLADALNGALRAGKITSRHHASYAVRLTAVGVRTYEASQIKGKIHRLKMMQRLFTDLMHQTGMGWDPDTKTVIGSDEHWANAIRAKPQVKKFRTSGCPRYADLCTIFGAAVATGTLHHASTQRPPSSDEEERLDAEMRRRGPAHGTQGNSDFVFNGPSQFSMDMETPSTHSSRRRQKGRQRNQHDEEISNMVAVITRSYEACRKFYEGRGEASGEKRSKTSAHCMESDDGFDSFSHCVSILQALQPPLPPDVFSCAFDRLMNPMAQRGFLVLDDAHRHSWASHS</sequence>
<dbReference type="InterPro" id="IPR024752">
    <property type="entry name" value="Myb/SANT-like_dom"/>
</dbReference>
<dbReference type="PANTHER" id="PTHR47584:SF14">
    <property type="entry name" value="L10-INTERACTING MYB DOMAIN-CONTAINING PROTEIN-LIKE"/>
    <property type="match status" value="1"/>
</dbReference>
<gene>
    <name evidence="4" type="primary">LOC118348320</name>
</gene>
<dbReference type="KEGG" id="jre:118348320"/>
<dbReference type="Pfam" id="PF12776">
    <property type="entry name" value="Myb_DNA-bind_3"/>
    <property type="match status" value="1"/>
</dbReference>
<organism evidence="3 4">
    <name type="scientific">Juglans regia</name>
    <name type="common">English walnut</name>
    <dbReference type="NCBI Taxonomy" id="51240"/>
    <lineage>
        <taxon>Eukaryota</taxon>
        <taxon>Viridiplantae</taxon>
        <taxon>Streptophyta</taxon>
        <taxon>Embryophyta</taxon>
        <taxon>Tracheophyta</taxon>
        <taxon>Spermatophyta</taxon>
        <taxon>Magnoliopsida</taxon>
        <taxon>eudicotyledons</taxon>
        <taxon>Gunneridae</taxon>
        <taxon>Pentapetalae</taxon>
        <taxon>rosids</taxon>
        <taxon>fabids</taxon>
        <taxon>Fagales</taxon>
        <taxon>Juglandaceae</taxon>
        <taxon>Juglans</taxon>
    </lineage>
</organism>
<evidence type="ECO:0000313" key="4">
    <source>
        <dbReference type="RefSeq" id="XP_035545727.1"/>
    </source>
</evidence>
<feature type="compositionally biased region" description="Basic residues" evidence="1">
    <location>
        <begin position="197"/>
        <end position="207"/>
    </location>
</feature>
<dbReference type="InParanoid" id="A0A6P9ET03"/>